<dbReference type="GO" id="GO:0008270">
    <property type="term" value="F:zinc ion binding"/>
    <property type="evidence" value="ECO:0007669"/>
    <property type="project" value="UniProtKB-KW"/>
</dbReference>
<dbReference type="SUPFAM" id="SSF54695">
    <property type="entry name" value="POZ domain"/>
    <property type="match status" value="1"/>
</dbReference>
<keyword evidence="10" id="KW-0539">Nucleus</keyword>
<keyword evidence="15" id="KW-1185">Reference proteome</keyword>
<feature type="compositionally biased region" description="Polar residues" evidence="12">
    <location>
        <begin position="433"/>
        <end position="443"/>
    </location>
</feature>
<dbReference type="SMART" id="SM00225">
    <property type="entry name" value="BTB"/>
    <property type="match status" value="1"/>
</dbReference>
<dbReference type="GO" id="GO:0006357">
    <property type="term" value="P:regulation of transcription by RNA polymerase II"/>
    <property type="evidence" value="ECO:0000318"/>
    <property type="project" value="GO_Central"/>
</dbReference>
<keyword evidence="7" id="KW-0805">Transcription regulation</keyword>
<dbReference type="InterPro" id="IPR013087">
    <property type="entry name" value="Znf_C2H2_type"/>
</dbReference>
<comment type="subcellular location">
    <subcellularLocation>
        <location evidence="1">Nucleus</location>
    </subcellularLocation>
</comment>
<dbReference type="InterPro" id="IPR000210">
    <property type="entry name" value="BTB/POZ_dom"/>
</dbReference>
<dbReference type="GO" id="GO:0000978">
    <property type="term" value="F:RNA polymerase II cis-regulatory region sequence-specific DNA binding"/>
    <property type="evidence" value="ECO:0000318"/>
    <property type="project" value="GO_Central"/>
</dbReference>
<dbReference type="GO" id="GO:0005634">
    <property type="term" value="C:nucleus"/>
    <property type="evidence" value="ECO:0007669"/>
    <property type="project" value="UniProtKB-SubCell"/>
</dbReference>
<keyword evidence="4" id="KW-0677">Repeat</keyword>
<keyword evidence="3" id="KW-0479">Metal-binding</keyword>
<accession>A0A9J7L3T6</accession>
<dbReference type="SUPFAM" id="SSF57667">
    <property type="entry name" value="beta-beta-alpha zinc fingers"/>
    <property type="match status" value="3"/>
</dbReference>
<dbReference type="PROSITE" id="PS50097">
    <property type="entry name" value="BTB"/>
    <property type="match status" value="1"/>
</dbReference>
<evidence type="ECO:0000256" key="12">
    <source>
        <dbReference type="SAM" id="MobiDB-lite"/>
    </source>
</evidence>
<feature type="domain" description="C2H2-type" evidence="14">
    <location>
        <begin position="500"/>
        <end position="527"/>
    </location>
</feature>
<dbReference type="GO" id="GO:0000981">
    <property type="term" value="F:DNA-binding transcription factor activity, RNA polymerase II-specific"/>
    <property type="evidence" value="ECO:0000318"/>
    <property type="project" value="GO_Central"/>
</dbReference>
<feature type="region of interest" description="Disordered" evidence="12">
    <location>
        <begin position="368"/>
        <end position="494"/>
    </location>
</feature>
<feature type="compositionally biased region" description="Basic and acidic residues" evidence="12">
    <location>
        <begin position="779"/>
        <end position="793"/>
    </location>
</feature>
<feature type="domain" description="C2H2-type" evidence="14">
    <location>
        <begin position="528"/>
        <end position="555"/>
    </location>
</feature>
<feature type="domain" description="BTB" evidence="13">
    <location>
        <begin position="73"/>
        <end position="138"/>
    </location>
</feature>
<dbReference type="PROSITE" id="PS50157">
    <property type="entry name" value="ZINC_FINGER_C2H2_2"/>
    <property type="match status" value="6"/>
</dbReference>
<dbReference type="AlphaFoldDB" id="A0A9J7L3T6"/>
<feature type="domain" description="C2H2-type" evidence="14">
    <location>
        <begin position="612"/>
        <end position="639"/>
    </location>
</feature>
<evidence type="ECO:0000256" key="2">
    <source>
        <dbReference type="ARBA" id="ARBA00006991"/>
    </source>
</evidence>
<evidence type="ECO:0000259" key="13">
    <source>
        <dbReference type="PROSITE" id="PS50097"/>
    </source>
</evidence>
<dbReference type="SMART" id="SM00355">
    <property type="entry name" value="ZnF_C2H2"/>
    <property type="match status" value="6"/>
</dbReference>
<evidence type="ECO:0000256" key="4">
    <source>
        <dbReference type="ARBA" id="ARBA00022737"/>
    </source>
</evidence>
<dbReference type="Gene3D" id="3.30.710.10">
    <property type="entry name" value="Potassium Channel Kv1.1, Chain A"/>
    <property type="match status" value="1"/>
</dbReference>
<reference evidence="15" key="1">
    <citation type="journal article" date="2020" name="Nat. Ecol. Evol.">
        <title>Deeply conserved synteny resolves early events in vertebrate evolution.</title>
        <authorList>
            <person name="Simakov O."/>
            <person name="Marletaz F."/>
            <person name="Yue J.X."/>
            <person name="O'Connell B."/>
            <person name="Jenkins J."/>
            <person name="Brandt A."/>
            <person name="Calef R."/>
            <person name="Tung C.H."/>
            <person name="Huang T.K."/>
            <person name="Schmutz J."/>
            <person name="Satoh N."/>
            <person name="Yu J.K."/>
            <person name="Putnam N.H."/>
            <person name="Green R.E."/>
            <person name="Rokhsar D.S."/>
        </authorList>
    </citation>
    <scope>NUCLEOTIDE SEQUENCE [LARGE SCALE GENOMIC DNA]</scope>
    <source>
        <strain evidence="15">S238N-H82</strain>
    </source>
</reference>
<feature type="region of interest" description="Disordered" evidence="12">
    <location>
        <begin position="329"/>
        <end position="348"/>
    </location>
</feature>
<feature type="compositionally biased region" description="Acidic residues" evidence="12">
    <location>
        <begin position="731"/>
        <end position="743"/>
    </location>
</feature>
<feature type="domain" description="C2H2-type" evidence="14">
    <location>
        <begin position="584"/>
        <end position="611"/>
    </location>
</feature>
<proteinExistence type="inferred from homology"/>
<dbReference type="RefSeq" id="XP_035675327.1">
    <property type="nucleotide sequence ID" value="XM_035819434.1"/>
</dbReference>
<evidence type="ECO:0000256" key="11">
    <source>
        <dbReference type="PROSITE-ProRule" id="PRU00042"/>
    </source>
</evidence>
<dbReference type="OMA" id="AMIAHIF"/>
<dbReference type="KEGG" id="bfo:118415054"/>
<feature type="region of interest" description="Disordered" evidence="12">
    <location>
        <begin position="201"/>
        <end position="221"/>
    </location>
</feature>
<evidence type="ECO:0000256" key="7">
    <source>
        <dbReference type="ARBA" id="ARBA00023015"/>
    </source>
</evidence>
<sequence>MVRWVAFNRGNDSRNLLDKSTLAGDYQFLCPCGEDARLNITMSEEESYVHESTTLSSALLGMLNKQRLQNCLCDVTVVVDGRHFRAHRAILAAASGYFYSIFTQRLRDHSYLELQGVNAEGFAHLLEFSYTCRLILNRENIRDILSAAIQLRMRDVLDVCSKFQKLGGIMSLCQSPQDIIPRIVPPMAIPLDQRPMIASPSVSATSANQLHGPKQDGGRDNLARLTSMVYSVPQRRSSTGDITDGVLDLSLNLKSDGGSEREEKDVLSPSHSKPFPIIPSRAYRMVSKGRDASPAYTRSASIPGMKYGADSGQYRQASPDIAVNILQGIRGRPPPPLLSKMPSQERSRKIGVSYTNDAATVTSLLLQKSPTVKSESRARFPSADGFDGRLSRKSSSETGDADDRDIDDTSPIRKWSSDSGVSVSSQEAGSYPSPDSSSAQQELGSVAAAAGSPTEDSQHPPPSETSSVDGGDLEIDLSGGASKRKRGRPKLHPTSEDSEFVCEVCGKSFRKYQKYRFHMSVHSGVKPFQCKTCGASFRQAGGLKSHIRLHTGEKPYQCSICGARFRHCGTLSQHMRVHTGERPYKCDFCGKRFTQLGHLQRHTRIHTGERPYECETCHARFTQKEGLREHRRIHTGERPYKCDTCGARFTQSNQVRRHAILHQQGEKRPLRASKRPAAEAAAGGSDHPEGGGEKRPRTGEDELVGQQGELVPNLPCDLTQPLALVPREYQQEEDAVKEGEEDPGLPPVPHTELQGDFEDQNVETQLQGQDQDKSAPLLDTDKSTEQRQSEVSI</sequence>
<protein>
    <submittedName>
        <fullName evidence="16">B-cell lymphoma 6 protein-like isoform X1</fullName>
    </submittedName>
</protein>
<dbReference type="InterPro" id="IPR036236">
    <property type="entry name" value="Znf_C2H2_sf"/>
</dbReference>
<evidence type="ECO:0000256" key="5">
    <source>
        <dbReference type="ARBA" id="ARBA00022771"/>
    </source>
</evidence>
<dbReference type="GeneID" id="118415054"/>
<evidence type="ECO:0000256" key="6">
    <source>
        <dbReference type="ARBA" id="ARBA00022833"/>
    </source>
</evidence>
<dbReference type="PROSITE" id="PS00028">
    <property type="entry name" value="ZINC_FINGER_C2H2_1"/>
    <property type="match status" value="6"/>
</dbReference>
<evidence type="ECO:0000256" key="3">
    <source>
        <dbReference type="ARBA" id="ARBA00022723"/>
    </source>
</evidence>
<dbReference type="InterPro" id="IPR011333">
    <property type="entry name" value="SKP1/BTB/POZ_sf"/>
</dbReference>
<reference evidence="16" key="2">
    <citation type="submission" date="2025-08" db="UniProtKB">
        <authorList>
            <consortium name="RefSeq"/>
        </authorList>
    </citation>
    <scope>IDENTIFICATION</scope>
    <source>
        <strain evidence="16">S238N-H82</strain>
        <tissue evidence="16">Testes</tissue>
    </source>
</reference>
<comment type="similarity">
    <text evidence="2">Belongs to the krueppel C2H2-type zinc-finger protein family.</text>
</comment>
<feature type="domain" description="C2H2-type" evidence="14">
    <location>
        <begin position="640"/>
        <end position="667"/>
    </location>
</feature>
<keyword evidence="9" id="KW-0804">Transcription</keyword>
<feature type="compositionally biased region" description="Acidic residues" evidence="12">
    <location>
        <begin position="399"/>
        <end position="408"/>
    </location>
</feature>
<feature type="compositionally biased region" description="Basic and acidic residues" evidence="12">
    <location>
        <begin position="686"/>
        <end position="700"/>
    </location>
</feature>
<dbReference type="Pfam" id="PF00096">
    <property type="entry name" value="zf-C2H2"/>
    <property type="match status" value="3"/>
</dbReference>
<dbReference type="Pfam" id="PF13912">
    <property type="entry name" value="zf-C2H2_6"/>
    <property type="match status" value="1"/>
</dbReference>
<evidence type="ECO:0000256" key="8">
    <source>
        <dbReference type="ARBA" id="ARBA00023125"/>
    </source>
</evidence>
<feature type="compositionally biased region" description="Basic residues" evidence="12">
    <location>
        <begin position="482"/>
        <end position="491"/>
    </location>
</feature>
<keyword evidence="5 11" id="KW-0863">Zinc-finger</keyword>
<dbReference type="OrthoDB" id="6354171at2759"/>
<dbReference type="PANTHER" id="PTHR46105">
    <property type="entry name" value="AGAP004733-PA"/>
    <property type="match status" value="1"/>
</dbReference>
<evidence type="ECO:0000313" key="16">
    <source>
        <dbReference type="RefSeq" id="XP_035675327.1"/>
    </source>
</evidence>
<evidence type="ECO:0000256" key="1">
    <source>
        <dbReference type="ARBA" id="ARBA00004123"/>
    </source>
</evidence>
<feature type="region of interest" description="Disordered" evidence="12">
    <location>
        <begin position="661"/>
        <end position="700"/>
    </location>
</feature>
<name>A0A9J7L3T6_BRAFL</name>
<feature type="region of interest" description="Disordered" evidence="12">
    <location>
        <begin position="727"/>
        <end position="793"/>
    </location>
</feature>
<feature type="compositionally biased region" description="Basic and acidic residues" evidence="12">
    <location>
        <begin position="257"/>
        <end position="266"/>
    </location>
</feature>
<keyword evidence="6" id="KW-0862">Zinc</keyword>
<dbReference type="PANTHER" id="PTHR46105:SF28">
    <property type="entry name" value="ZINC FINGER PROTEIN 37-LIKE"/>
    <property type="match status" value="1"/>
</dbReference>
<feature type="region of interest" description="Disordered" evidence="12">
    <location>
        <begin position="253"/>
        <end position="273"/>
    </location>
</feature>
<keyword evidence="8" id="KW-0238">DNA-binding</keyword>
<evidence type="ECO:0000256" key="10">
    <source>
        <dbReference type="ARBA" id="ARBA00023242"/>
    </source>
</evidence>
<evidence type="ECO:0000256" key="9">
    <source>
        <dbReference type="ARBA" id="ARBA00023163"/>
    </source>
</evidence>
<dbReference type="Pfam" id="PF13465">
    <property type="entry name" value="zf-H2C2_2"/>
    <property type="match status" value="1"/>
</dbReference>
<dbReference type="Pfam" id="PF00651">
    <property type="entry name" value="BTB"/>
    <property type="match status" value="1"/>
</dbReference>
<gene>
    <name evidence="16" type="primary">LOC118415054</name>
</gene>
<dbReference type="FunFam" id="3.30.160.60:FF:002343">
    <property type="entry name" value="Zinc finger protein 33A"/>
    <property type="match status" value="3"/>
</dbReference>
<evidence type="ECO:0000313" key="15">
    <source>
        <dbReference type="Proteomes" id="UP000001554"/>
    </source>
</evidence>
<evidence type="ECO:0000259" key="14">
    <source>
        <dbReference type="PROSITE" id="PS50157"/>
    </source>
</evidence>
<dbReference type="Proteomes" id="UP000001554">
    <property type="component" value="Chromosome 4"/>
</dbReference>
<feature type="domain" description="C2H2-type" evidence="14">
    <location>
        <begin position="556"/>
        <end position="583"/>
    </location>
</feature>
<dbReference type="FunFam" id="3.30.160.60:FF:001480">
    <property type="entry name" value="Si:cabz01071911.3"/>
    <property type="match status" value="2"/>
</dbReference>
<organism evidence="15 16">
    <name type="scientific">Branchiostoma floridae</name>
    <name type="common">Florida lancelet</name>
    <name type="synonym">Amphioxus</name>
    <dbReference type="NCBI Taxonomy" id="7739"/>
    <lineage>
        <taxon>Eukaryota</taxon>
        <taxon>Metazoa</taxon>
        <taxon>Chordata</taxon>
        <taxon>Cephalochordata</taxon>
        <taxon>Leptocardii</taxon>
        <taxon>Amphioxiformes</taxon>
        <taxon>Branchiostomatidae</taxon>
        <taxon>Branchiostoma</taxon>
    </lineage>
</organism>
<dbReference type="InterPro" id="IPR050457">
    <property type="entry name" value="ZnFinger_BTB_dom_contain"/>
</dbReference>
<dbReference type="Gene3D" id="3.30.160.60">
    <property type="entry name" value="Classic Zinc Finger"/>
    <property type="match status" value="6"/>
</dbReference>